<proteinExistence type="predicted"/>
<feature type="region of interest" description="Disordered" evidence="1">
    <location>
        <begin position="1"/>
        <end position="40"/>
    </location>
</feature>
<accession>A0ABD1DKY2</accession>
<keyword evidence="3" id="KW-1185">Reference proteome</keyword>
<dbReference type="EMBL" id="JBEHCU010005318">
    <property type="protein sequence ID" value="KAL1400217.1"/>
    <property type="molecule type" value="Genomic_DNA"/>
</dbReference>
<comment type="caution">
    <text evidence="2">The sequence shown here is derived from an EMBL/GenBank/DDBJ whole genome shotgun (WGS) entry which is preliminary data.</text>
</comment>
<organism evidence="2 3">
    <name type="scientific">Culex pipiens pipiens</name>
    <name type="common">Northern house mosquito</name>
    <dbReference type="NCBI Taxonomy" id="38569"/>
    <lineage>
        <taxon>Eukaryota</taxon>
        <taxon>Metazoa</taxon>
        <taxon>Ecdysozoa</taxon>
        <taxon>Arthropoda</taxon>
        <taxon>Hexapoda</taxon>
        <taxon>Insecta</taxon>
        <taxon>Pterygota</taxon>
        <taxon>Neoptera</taxon>
        <taxon>Endopterygota</taxon>
        <taxon>Diptera</taxon>
        <taxon>Nematocera</taxon>
        <taxon>Culicoidea</taxon>
        <taxon>Culicidae</taxon>
        <taxon>Culicinae</taxon>
        <taxon>Culicini</taxon>
        <taxon>Culex</taxon>
        <taxon>Culex</taxon>
    </lineage>
</organism>
<reference evidence="2 3" key="1">
    <citation type="submission" date="2024-05" db="EMBL/GenBank/DDBJ databases">
        <title>Culex pipiens pipiens assembly and annotation.</title>
        <authorList>
            <person name="Alout H."/>
            <person name="Durand T."/>
        </authorList>
    </citation>
    <scope>NUCLEOTIDE SEQUENCE [LARGE SCALE GENOMIC DNA]</scope>
    <source>
        <strain evidence="2">HA-2024</strain>
        <tissue evidence="2">Whole body</tissue>
    </source>
</reference>
<evidence type="ECO:0000313" key="2">
    <source>
        <dbReference type="EMBL" id="KAL1400217.1"/>
    </source>
</evidence>
<name>A0ABD1DKY2_CULPP</name>
<feature type="compositionally biased region" description="Polar residues" evidence="1">
    <location>
        <begin position="24"/>
        <end position="40"/>
    </location>
</feature>
<dbReference type="AlphaFoldDB" id="A0ABD1DKY2"/>
<dbReference type="Proteomes" id="UP001562425">
    <property type="component" value="Unassembled WGS sequence"/>
</dbReference>
<evidence type="ECO:0000256" key="1">
    <source>
        <dbReference type="SAM" id="MobiDB-lite"/>
    </source>
</evidence>
<sequence>MPNASAMQDLHLNGSSNGGGAVMSNGNGYQNGVSNGQINGTNGTTAMKAIKCSCSKSSAEASDSNNNKANLK</sequence>
<protein>
    <submittedName>
        <fullName evidence="2">Uncharacterized protein</fullName>
    </submittedName>
</protein>
<evidence type="ECO:0000313" key="3">
    <source>
        <dbReference type="Proteomes" id="UP001562425"/>
    </source>
</evidence>
<gene>
    <name evidence="2" type="ORF">pipiens_007621</name>
</gene>